<dbReference type="GO" id="GO:0044877">
    <property type="term" value="F:protein-containing complex binding"/>
    <property type="evidence" value="ECO:0007669"/>
    <property type="project" value="TreeGrafter"/>
</dbReference>
<proteinExistence type="predicted"/>
<dbReference type="EMBL" id="JBGBPQ010000027">
    <property type="protein sequence ID" value="KAL1498668.1"/>
    <property type="molecule type" value="Genomic_DNA"/>
</dbReference>
<dbReference type="Gene3D" id="1.10.287.630">
    <property type="entry name" value="Helix hairpin bin"/>
    <property type="match status" value="1"/>
</dbReference>
<feature type="compositionally biased region" description="Basic and acidic residues" evidence="9">
    <location>
        <begin position="595"/>
        <end position="610"/>
    </location>
</feature>
<feature type="region of interest" description="Disordered" evidence="9">
    <location>
        <begin position="1"/>
        <end position="60"/>
    </location>
</feature>
<dbReference type="Gene3D" id="1.10.287.70">
    <property type="match status" value="1"/>
</dbReference>
<feature type="region of interest" description="Disordered" evidence="9">
    <location>
        <begin position="1432"/>
        <end position="1457"/>
    </location>
</feature>
<evidence type="ECO:0000256" key="8">
    <source>
        <dbReference type="ARBA" id="ARBA00023303"/>
    </source>
</evidence>
<comment type="subcellular location">
    <subcellularLocation>
        <location evidence="1">Membrane</location>
        <topology evidence="1">Multi-pass membrane protein</topology>
    </subcellularLocation>
</comment>
<keyword evidence="6 10" id="KW-0472">Membrane</keyword>
<reference evidence="12 13" key="1">
    <citation type="journal article" date="2024" name="Science">
        <title>Giant polyketide synthase enzymes in the biosynthesis of giant marine polyether toxins.</title>
        <authorList>
            <person name="Fallon T.R."/>
            <person name="Shende V.V."/>
            <person name="Wierzbicki I.H."/>
            <person name="Pendleton A.L."/>
            <person name="Watervoot N.F."/>
            <person name="Auber R.P."/>
            <person name="Gonzalez D.J."/>
            <person name="Wisecaver J.H."/>
            <person name="Moore B.S."/>
        </authorList>
    </citation>
    <scope>NUCLEOTIDE SEQUENCE [LARGE SCALE GENOMIC DNA]</scope>
    <source>
        <strain evidence="12 13">12B1</strain>
    </source>
</reference>
<dbReference type="SMART" id="SM00100">
    <property type="entry name" value="cNMP"/>
    <property type="match status" value="5"/>
</dbReference>
<dbReference type="PANTHER" id="PTHR45638">
    <property type="entry name" value="CYCLIC NUCLEOTIDE-GATED CATION CHANNEL SUBUNIT A"/>
    <property type="match status" value="1"/>
</dbReference>
<evidence type="ECO:0000256" key="4">
    <source>
        <dbReference type="ARBA" id="ARBA00022989"/>
    </source>
</evidence>
<evidence type="ECO:0000256" key="10">
    <source>
        <dbReference type="SAM" id="Phobius"/>
    </source>
</evidence>
<dbReference type="PANTHER" id="PTHR45638:SF11">
    <property type="entry name" value="CYCLIC NUCLEOTIDE-GATED CATION CHANNEL SUBUNIT A"/>
    <property type="match status" value="1"/>
</dbReference>
<evidence type="ECO:0000256" key="2">
    <source>
        <dbReference type="ARBA" id="ARBA00022448"/>
    </source>
</evidence>
<dbReference type="Gene3D" id="2.60.120.10">
    <property type="entry name" value="Jelly Rolls"/>
    <property type="match status" value="4"/>
</dbReference>
<organism evidence="12 13">
    <name type="scientific">Prymnesium parvum</name>
    <name type="common">Toxic golden alga</name>
    <dbReference type="NCBI Taxonomy" id="97485"/>
    <lineage>
        <taxon>Eukaryota</taxon>
        <taxon>Haptista</taxon>
        <taxon>Haptophyta</taxon>
        <taxon>Prymnesiophyceae</taxon>
        <taxon>Prymnesiales</taxon>
        <taxon>Prymnesiaceae</taxon>
        <taxon>Prymnesium</taxon>
    </lineage>
</organism>
<dbReference type="SUPFAM" id="SSF81324">
    <property type="entry name" value="Voltage-gated potassium channels"/>
    <property type="match status" value="1"/>
</dbReference>
<comment type="caution">
    <text evidence="12">The sequence shown here is derived from an EMBL/GenBank/DDBJ whole genome shotgun (WGS) entry which is preliminary data.</text>
</comment>
<dbReference type="CDD" id="cd00038">
    <property type="entry name" value="CAP_ED"/>
    <property type="match status" value="4"/>
</dbReference>
<feature type="domain" description="Cyclic nucleotide-binding" evidence="11">
    <location>
        <begin position="722"/>
        <end position="852"/>
    </location>
</feature>
<keyword evidence="13" id="KW-1185">Reference proteome</keyword>
<evidence type="ECO:0000256" key="9">
    <source>
        <dbReference type="SAM" id="MobiDB-lite"/>
    </source>
</evidence>
<protein>
    <recommendedName>
        <fullName evidence="11">Cyclic nucleotide-binding domain-containing protein</fullName>
    </recommendedName>
</protein>
<evidence type="ECO:0000313" key="12">
    <source>
        <dbReference type="EMBL" id="KAL1498668.1"/>
    </source>
</evidence>
<dbReference type="InterPro" id="IPR014710">
    <property type="entry name" value="RmlC-like_jellyroll"/>
</dbReference>
<evidence type="ECO:0000313" key="13">
    <source>
        <dbReference type="Proteomes" id="UP001515480"/>
    </source>
</evidence>
<evidence type="ECO:0000256" key="1">
    <source>
        <dbReference type="ARBA" id="ARBA00004141"/>
    </source>
</evidence>
<feature type="region of interest" description="Disordered" evidence="9">
    <location>
        <begin position="1370"/>
        <end position="1413"/>
    </location>
</feature>
<dbReference type="SUPFAM" id="SSF51206">
    <property type="entry name" value="cAMP-binding domain-like"/>
    <property type="match status" value="4"/>
</dbReference>
<gene>
    <name evidence="12" type="ORF">AB1Y20_013981</name>
</gene>
<name>A0AB34IG00_PRYPA</name>
<feature type="compositionally biased region" description="Low complexity" evidence="9">
    <location>
        <begin position="51"/>
        <end position="60"/>
    </location>
</feature>
<feature type="transmembrane region" description="Helical" evidence="10">
    <location>
        <begin position="187"/>
        <end position="209"/>
    </location>
</feature>
<evidence type="ECO:0000256" key="6">
    <source>
        <dbReference type="ARBA" id="ARBA00023136"/>
    </source>
</evidence>
<sequence length="1457" mass="160819">MSAQHTRVHPEKSVLTMAATPASPTSPASPASPADPTTRPRPPPPAPAPRPRLAALRPPLSSSAAEHLKLVYSLNIRRTPPAASSSRALDYDLLLALGHTPTASAATARSASARPQPLFATHPRPHAEAPPPLRSAALRCTSDDALMHPTSVLRHQAITQCCYATFERAIGDGTVWLLRHTSPAKRLWQHSVFVLFAYILFFCPCYVAFEAPDERGLIYSSDRAERAVETILTCLCAIDIVMQAISTYETRSGRHVVSLRSSLHHYLTSTFAFDLLACLPATLLVGPLSHERRFCSILTKLFKLPRGYSVTVSLHTSLIGRSSPLLRKFASSSALLLTLAAVFLITHWLSCAWLAFARTEALTHPSDNWELHVSRLAGYSPSLTSRWSAAWVAVNFMLVGAVHEQVTLGEQLFTSVVMILGACLSGILVSKLSVYLSELNAEKAVYATKIAHVRAAMKRRNLPAELQRRCLQYYDYVWSHYAAFDVRQRPLADVSPALSHEINVFTHRAMVQQVPFFRNVPAAVVHDIMERLQPEIYLGEDFIVHMGEPGRALYFIEKGLCSVLIEKIAGQHHTSMSRRRRSSDLSFVSTRHQTSAKEESHRHPSERTKSPDSSFMSSTSWLEEGARELRRVKVLTHGCYFGEMSIIDEEATASAHVVAETVVEVQALLKNDFLELMQEHPSLEIAINRAIGKSLYYELDERGDDLVERRAQLQQLIVDVPLFACCSVRAIKDVVSRLRVETFEKGEVILEKGEAGKGLFILTDGQCDVIVPDLKQSHANSLSPTSRERWEGGADGTKTLYGMPGMELLRTLHPGEWFGELSLLKSDVVTAFVIAKSDCEVGLLPKSLWEELRELHPELSMNFKAAIEDMNYKALSPFASDVPFFRGMPREMTQAVMSRLEQRTFQKGQYVQRAHASGAGLFFISSGTCSVNVKSVDDTDWKTVRELTEGSAFGEASLLIPGRGSGYSVVVSSAVCVLHFLTQRSYREVLALHPQFRECLVQIAENSEKMIATLSFAVTEVPLFKHCSPQVVGKIVNKLRIEHYEPGAFVIMQGQPGRALYVIRKGACEVTVQPPGEELRVVGRVAEGGQFGELALLYPDRPTAAHVVCVTKLEALVLLRSDFEELRVGVPEFQEALAKRVQEMKYEEQNFLNGSHKELSAALGAALVLELAQAMQPRDVEEGAELQAIGLAFIRSGSCCMMHSEEDTDDNFLELGKGCVFGVHQLMRLSAGDDRDSQDPKAVVVATSRTQLYVVTEERLAKMHKSGSLLFNELKKALPEYFALTCKAATPPINESVRRPSILINKRRSSNAASTMAFDSTIGPNADMATLRMQMETKLDVILTHFSRLDRIESAIEKLTSAVEPLTSRLYSPSAQERRRHGASPTVGSKSRLLRAGSLKAAPSSGRQPSAKFRGGLASALEGSVEMVGMSPAAATRLNSESAASEEVRRLRQRANE</sequence>
<feature type="compositionally biased region" description="Basic and acidic residues" evidence="9">
    <location>
        <begin position="1446"/>
        <end position="1457"/>
    </location>
</feature>
<dbReference type="Proteomes" id="UP001515480">
    <property type="component" value="Unassembled WGS sequence"/>
</dbReference>
<feature type="region of interest" description="Disordered" evidence="9">
    <location>
        <begin position="575"/>
        <end position="618"/>
    </location>
</feature>
<dbReference type="GO" id="GO:0016020">
    <property type="term" value="C:membrane"/>
    <property type="evidence" value="ECO:0007669"/>
    <property type="project" value="UniProtKB-SubCell"/>
</dbReference>
<dbReference type="PROSITE" id="PS00888">
    <property type="entry name" value="CNMP_BINDING_1"/>
    <property type="match status" value="2"/>
</dbReference>
<accession>A0AB34IG00</accession>
<feature type="transmembrane region" description="Helical" evidence="10">
    <location>
        <begin position="334"/>
        <end position="356"/>
    </location>
</feature>
<feature type="compositionally biased region" description="Low complexity" evidence="9">
    <location>
        <begin position="18"/>
        <end position="37"/>
    </location>
</feature>
<evidence type="ECO:0000259" key="11">
    <source>
        <dbReference type="PROSITE" id="PS50042"/>
    </source>
</evidence>
<feature type="domain" description="Cyclic nucleotide-binding" evidence="11">
    <location>
        <begin position="1023"/>
        <end position="1126"/>
    </location>
</feature>
<dbReference type="InterPro" id="IPR050866">
    <property type="entry name" value="CNG_cation_channel"/>
</dbReference>
<keyword evidence="4 10" id="KW-1133">Transmembrane helix</keyword>
<keyword evidence="2" id="KW-0813">Transport</keyword>
<feature type="compositionally biased region" description="Low complexity" evidence="9">
    <location>
        <begin position="106"/>
        <end position="115"/>
    </location>
</feature>
<evidence type="ECO:0000256" key="3">
    <source>
        <dbReference type="ARBA" id="ARBA00022692"/>
    </source>
</evidence>
<feature type="domain" description="Cyclic nucleotide-binding" evidence="11">
    <location>
        <begin position="884"/>
        <end position="990"/>
    </location>
</feature>
<keyword evidence="5" id="KW-0406">Ion transport</keyword>
<keyword evidence="7" id="KW-1071">Ligand-gated ion channel</keyword>
<dbReference type="InterPro" id="IPR000595">
    <property type="entry name" value="cNMP-bd_dom"/>
</dbReference>
<evidence type="ECO:0000256" key="5">
    <source>
        <dbReference type="ARBA" id="ARBA00023065"/>
    </source>
</evidence>
<feature type="compositionally biased region" description="Pro residues" evidence="9">
    <location>
        <begin position="39"/>
        <end position="50"/>
    </location>
</feature>
<dbReference type="InterPro" id="IPR018488">
    <property type="entry name" value="cNMP-bd_CS"/>
</dbReference>
<dbReference type="Pfam" id="PF00027">
    <property type="entry name" value="cNMP_binding"/>
    <property type="match status" value="3"/>
</dbReference>
<evidence type="ECO:0000256" key="7">
    <source>
        <dbReference type="ARBA" id="ARBA00023286"/>
    </source>
</evidence>
<dbReference type="InterPro" id="IPR018490">
    <property type="entry name" value="cNMP-bd_dom_sf"/>
</dbReference>
<keyword evidence="8" id="KW-0407">Ion channel</keyword>
<feature type="compositionally biased region" description="Polar residues" evidence="9">
    <location>
        <begin position="584"/>
        <end position="593"/>
    </location>
</feature>
<feature type="domain" description="Cyclic nucleotide-binding" evidence="11">
    <location>
        <begin position="516"/>
        <end position="677"/>
    </location>
</feature>
<dbReference type="PROSITE" id="PS50042">
    <property type="entry name" value="CNMP_BINDING_3"/>
    <property type="match status" value="4"/>
</dbReference>
<dbReference type="GO" id="GO:0005221">
    <property type="term" value="F:intracellularly cyclic nucleotide-activated monoatomic cation channel activity"/>
    <property type="evidence" value="ECO:0007669"/>
    <property type="project" value="InterPro"/>
</dbReference>
<feature type="region of interest" description="Disordered" evidence="9">
    <location>
        <begin position="106"/>
        <end position="133"/>
    </location>
</feature>
<keyword evidence="3 10" id="KW-0812">Transmembrane</keyword>